<dbReference type="Proteomes" id="UP000030747">
    <property type="component" value="Unassembled WGS sequence"/>
</dbReference>
<keyword evidence="1" id="KW-0175">Coiled coil</keyword>
<dbReference type="Pfam" id="PF12777">
    <property type="entry name" value="MT"/>
    <property type="match status" value="1"/>
</dbReference>
<evidence type="ECO:0000256" key="1">
    <source>
        <dbReference type="SAM" id="Coils"/>
    </source>
</evidence>
<organism evidence="3 4">
    <name type="scientific">Eimeria tenella</name>
    <name type="common">Coccidian parasite</name>
    <dbReference type="NCBI Taxonomy" id="5802"/>
    <lineage>
        <taxon>Eukaryota</taxon>
        <taxon>Sar</taxon>
        <taxon>Alveolata</taxon>
        <taxon>Apicomplexa</taxon>
        <taxon>Conoidasida</taxon>
        <taxon>Coccidia</taxon>
        <taxon>Eucoccidiorida</taxon>
        <taxon>Eimeriorina</taxon>
        <taxon>Eimeriidae</taxon>
        <taxon>Eimeria</taxon>
    </lineage>
</organism>
<dbReference type="GO" id="GO:0007018">
    <property type="term" value="P:microtubule-based movement"/>
    <property type="evidence" value="ECO:0007669"/>
    <property type="project" value="InterPro"/>
</dbReference>
<keyword evidence="4" id="KW-1185">Reference proteome</keyword>
<dbReference type="Gene3D" id="1.20.920.20">
    <property type="match status" value="1"/>
</dbReference>
<dbReference type="EMBL" id="HG675638">
    <property type="protein sequence ID" value="CDJ41588.1"/>
    <property type="molecule type" value="Genomic_DNA"/>
</dbReference>
<dbReference type="RefSeq" id="XP_013232338.1">
    <property type="nucleotide sequence ID" value="XM_013376884.1"/>
</dbReference>
<dbReference type="AlphaFoldDB" id="U6KXD1"/>
<reference evidence="3" key="1">
    <citation type="submission" date="2013-10" db="EMBL/GenBank/DDBJ databases">
        <title>Genomic analysis of the causative agents of coccidiosis in chickens.</title>
        <authorList>
            <person name="Reid A.J."/>
            <person name="Blake D."/>
            <person name="Billington K."/>
            <person name="Browne H."/>
            <person name="Dunn M."/>
            <person name="Hung S."/>
            <person name="Kawahara F."/>
            <person name="Miranda-Saavedra D."/>
            <person name="Mourier T."/>
            <person name="Nagra H."/>
            <person name="Otto T.D."/>
            <person name="Rawlings N."/>
            <person name="Sanchez A."/>
            <person name="Sanders M."/>
            <person name="Subramaniam C."/>
            <person name="Tay Y."/>
            <person name="Dear P."/>
            <person name="Doerig C."/>
            <person name="Gruber A."/>
            <person name="Parkinson J."/>
            <person name="Shirley M."/>
            <person name="Wan K.L."/>
            <person name="Berriman M."/>
            <person name="Tomley F."/>
            <person name="Pain A."/>
        </authorList>
    </citation>
    <scope>NUCLEOTIDE SEQUENCE [LARGE SCALE GENOMIC DNA]</scope>
    <source>
        <strain evidence="3">Houghton</strain>
    </source>
</reference>
<evidence type="ECO:0000313" key="4">
    <source>
        <dbReference type="Proteomes" id="UP000030747"/>
    </source>
</evidence>
<dbReference type="VEuPathDB" id="ToxoDB:ETH_00022690"/>
<sequence length="250" mass="28318">MIQIQKDHAIADETKKIVAHDEAAASKKASETQALKDDAQRDLDEALPALEEAVECVKKLKSDHIREVKALTKPPSGVILTMEAVCIMFGVPPVKKPDPSRPGVKIEDYWESAQHRLLRDPKKLLEDLLKYDKDNIPESIISTISPYIERTDFDPAAIRKASVACEAICMWVRAMFKYYNVAKIVEPKRVKLRQAESELLATTENLEKTKARLKEVEDKIERLASDFALAVEKKVMQKGREKMAFSLMKD</sequence>
<dbReference type="GO" id="GO:0045505">
    <property type="term" value="F:dynein intermediate chain binding"/>
    <property type="evidence" value="ECO:0007669"/>
    <property type="project" value="InterPro"/>
</dbReference>
<feature type="domain" description="Dynein heavy chain coiled coil stalk" evidence="2">
    <location>
        <begin position="4"/>
        <end position="236"/>
    </location>
</feature>
<proteinExistence type="predicted"/>
<evidence type="ECO:0000259" key="2">
    <source>
        <dbReference type="Pfam" id="PF12777"/>
    </source>
</evidence>
<dbReference type="InterPro" id="IPR026983">
    <property type="entry name" value="DHC"/>
</dbReference>
<reference evidence="3" key="2">
    <citation type="submission" date="2013-10" db="EMBL/GenBank/DDBJ databases">
        <authorList>
            <person name="Aslett M."/>
        </authorList>
    </citation>
    <scope>NUCLEOTIDE SEQUENCE [LARGE SCALE GENOMIC DNA]</scope>
    <source>
        <strain evidence="3">Houghton</strain>
    </source>
</reference>
<feature type="coiled-coil region" evidence="1">
    <location>
        <begin position="192"/>
        <end position="233"/>
    </location>
</feature>
<dbReference type="PANTHER" id="PTHR46961">
    <property type="entry name" value="DYNEIN HEAVY CHAIN 1, AXONEMAL-LIKE PROTEIN"/>
    <property type="match status" value="1"/>
</dbReference>
<name>U6KXD1_EIMTE</name>
<dbReference type="VEuPathDB" id="ToxoDB:ETH2_0937800"/>
<protein>
    <recommendedName>
        <fullName evidence="2">Dynein heavy chain coiled coil stalk domain-containing protein</fullName>
    </recommendedName>
</protein>
<evidence type="ECO:0000313" key="3">
    <source>
        <dbReference type="EMBL" id="CDJ41588.1"/>
    </source>
</evidence>
<dbReference type="GO" id="GO:0051959">
    <property type="term" value="F:dynein light intermediate chain binding"/>
    <property type="evidence" value="ECO:0007669"/>
    <property type="project" value="InterPro"/>
</dbReference>
<dbReference type="GO" id="GO:0030286">
    <property type="term" value="C:dynein complex"/>
    <property type="evidence" value="ECO:0007669"/>
    <property type="project" value="InterPro"/>
</dbReference>
<accession>U6KXD1</accession>
<dbReference type="OMA" id="WESAQHR"/>
<dbReference type="GeneID" id="25253650"/>
<gene>
    <name evidence="3" type="ORF">ETH_00022690</name>
</gene>
<dbReference type="PANTHER" id="PTHR46961:SF5">
    <property type="entry name" value="DYNEIN AXONEMAL HEAVY CHAIN 1"/>
    <property type="match status" value="1"/>
</dbReference>
<dbReference type="OrthoDB" id="537704at2759"/>
<dbReference type="InterPro" id="IPR024743">
    <property type="entry name" value="Dynein_HC_stalk"/>
</dbReference>